<evidence type="ECO:0000256" key="1">
    <source>
        <dbReference type="HAMAP-Rule" id="MF_00652"/>
    </source>
</evidence>
<gene>
    <name evidence="2" type="primary">yaaA</name>
    <name evidence="2" type="ORF">H8S18_12680</name>
</gene>
<name>A0ABR7EHF8_9FIRM</name>
<dbReference type="NCBIfam" id="NF002543">
    <property type="entry name" value="PRK02101.1-4"/>
    <property type="match status" value="1"/>
</dbReference>
<comment type="similarity">
    <text evidence="1">Belongs to the UPF0246 family.</text>
</comment>
<reference evidence="2 3" key="1">
    <citation type="submission" date="2020-08" db="EMBL/GenBank/DDBJ databases">
        <title>Genome public.</title>
        <authorList>
            <person name="Liu C."/>
            <person name="Sun Q."/>
        </authorList>
    </citation>
    <scope>NUCLEOTIDE SEQUENCE [LARGE SCALE GENOMIC DNA]</scope>
    <source>
        <strain evidence="2 3">NSJ-35</strain>
    </source>
</reference>
<dbReference type="PANTHER" id="PTHR30283">
    <property type="entry name" value="PEROXIDE STRESS RESPONSE PROTEIN YAAA"/>
    <property type="match status" value="1"/>
</dbReference>
<dbReference type="RefSeq" id="WP_186858645.1">
    <property type="nucleotide sequence ID" value="NZ_JACOON010000007.1"/>
</dbReference>
<evidence type="ECO:0000313" key="2">
    <source>
        <dbReference type="EMBL" id="MBC5649196.1"/>
    </source>
</evidence>
<accession>A0ABR7EHF8</accession>
<comment type="caution">
    <text evidence="2">The sequence shown here is derived from an EMBL/GenBank/DDBJ whole genome shotgun (WGS) entry which is preliminary data.</text>
</comment>
<dbReference type="EMBL" id="JACOON010000007">
    <property type="protein sequence ID" value="MBC5649196.1"/>
    <property type="molecule type" value="Genomic_DNA"/>
</dbReference>
<organism evidence="2 3">
    <name type="scientific">Christensenella tenuis</name>
    <dbReference type="NCBI Taxonomy" id="2763033"/>
    <lineage>
        <taxon>Bacteria</taxon>
        <taxon>Bacillati</taxon>
        <taxon>Bacillota</taxon>
        <taxon>Clostridia</taxon>
        <taxon>Christensenellales</taxon>
        <taxon>Christensenellaceae</taxon>
        <taxon>Christensenella</taxon>
    </lineage>
</organism>
<dbReference type="InterPro" id="IPR005583">
    <property type="entry name" value="YaaA"/>
</dbReference>
<dbReference type="PANTHER" id="PTHR30283:SF4">
    <property type="entry name" value="PEROXIDE STRESS RESISTANCE PROTEIN YAAA"/>
    <property type="match status" value="1"/>
</dbReference>
<dbReference type="Pfam" id="PF03883">
    <property type="entry name" value="H2O2_YaaD"/>
    <property type="match status" value="1"/>
</dbReference>
<sequence>MKIIISPAKKMNRYTDEPGYARLPFFLREAEQLKECLRGFSYEALKRLLCTNDRIATLNFERYRDMDLLRDPAPALLSYDGIQYQYMAPQVFERSYFDYVENHLRILSGFYGLLRPLDGVVPYRLEMQAKLKTDFCDNLYGFWGGKLYSRLTRNDHTILNLASAEYSRAISKYLTPEVTYITCTFGEWENGKIREKGVYVKMARGEMVRFMAENKIEKPGDVKYFNRLGYSYRSGLSTPTNYIFLKG</sequence>
<proteinExistence type="inferred from homology"/>
<dbReference type="HAMAP" id="MF_00652">
    <property type="entry name" value="UPF0246"/>
    <property type="match status" value="1"/>
</dbReference>
<protein>
    <recommendedName>
        <fullName evidence="1">UPF0246 protein H8S18_12680</fullName>
    </recommendedName>
</protein>
<keyword evidence="3" id="KW-1185">Reference proteome</keyword>
<dbReference type="Proteomes" id="UP000606889">
    <property type="component" value="Unassembled WGS sequence"/>
</dbReference>
<evidence type="ECO:0000313" key="3">
    <source>
        <dbReference type="Proteomes" id="UP000606889"/>
    </source>
</evidence>